<protein>
    <recommendedName>
        <fullName evidence="7">Vacuolar protein-sorting-associated protein 60</fullName>
    </recommendedName>
</protein>
<evidence type="ECO:0000256" key="4">
    <source>
        <dbReference type="SAM" id="MobiDB-lite"/>
    </source>
</evidence>
<feature type="region of interest" description="Disordered" evidence="4">
    <location>
        <begin position="182"/>
        <end position="217"/>
    </location>
</feature>
<dbReference type="Proteomes" id="UP000001996">
    <property type="component" value="Unassembled WGS sequence"/>
</dbReference>
<dbReference type="STRING" id="379508.A5E578"/>
<dbReference type="EMBL" id="CH981530">
    <property type="protein sequence ID" value="EDK46586.1"/>
    <property type="molecule type" value="Genomic_DNA"/>
</dbReference>
<accession>A5E578</accession>
<dbReference type="OrthoDB" id="3973241at2759"/>
<evidence type="ECO:0000313" key="5">
    <source>
        <dbReference type="EMBL" id="EDK46586.1"/>
    </source>
</evidence>
<dbReference type="InParanoid" id="A5E578"/>
<reference evidence="5 6" key="1">
    <citation type="journal article" date="2009" name="Nature">
        <title>Evolution of pathogenicity and sexual reproduction in eight Candida genomes.</title>
        <authorList>
            <person name="Butler G."/>
            <person name="Rasmussen M.D."/>
            <person name="Lin M.F."/>
            <person name="Santos M.A."/>
            <person name="Sakthikumar S."/>
            <person name="Munro C.A."/>
            <person name="Rheinbay E."/>
            <person name="Grabherr M."/>
            <person name="Forche A."/>
            <person name="Reedy J.L."/>
            <person name="Agrafioti I."/>
            <person name="Arnaud M.B."/>
            <person name="Bates S."/>
            <person name="Brown A.J."/>
            <person name="Brunke S."/>
            <person name="Costanzo M.C."/>
            <person name="Fitzpatrick D.A."/>
            <person name="de Groot P.W."/>
            <person name="Harris D."/>
            <person name="Hoyer L.L."/>
            <person name="Hube B."/>
            <person name="Klis F.M."/>
            <person name="Kodira C."/>
            <person name="Lennard N."/>
            <person name="Logue M.E."/>
            <person name="Martin R."/>
            <person name="Neiman A.M."/>
            <person name="Nikolaou E."/>
            <person name="Quail M.A."/>
            <person name="Quinn J."/>
            <person name="Santos M.C."/>
            <person name="Schmitzberger F.F."/>
            <person name="Sherlock G."/>
            <person name="Shah P."/>
            <person name="Silverstein K.A."/>
            <person name="Skrzypek M.S."/>
            <person name="Soll D."/>
            <person name="Staggs R."/>
            <person name="Stansfield I."/>
            <person name="Stumpf M.P."/>
            <person name="Sudbery P.E."/>
            <person name="Srikantha T."/>
            <person name="Zeng Q."/>
            <person name="Berman J."/>
            <person name="Berriman M."/>
            <person name="Heitman J."/>
            <person name="Gow N.A."/>
            <person name="Lorenz M.C."/>
            <person name="Birren B.W."/>
            <person name="Kellis M."/>
            <person name="Cuomo C.A."/>
        </authorList>
    </citation>
    <scope>NUCLEOTIDE SEQUENCE [LARGE SCALE GENOMIC DNA]</scope>
    <source>
        <strain evidence="6">ATCC 11503 / BCRC 21390 / CBS 2605 / JCM 1781 / NBRC 1676 / NRRL YB-4239</strain>
    </source>
</reference>
<dbReference type="Gene3D" id="6.10.250.1710">
    <property type="match status" value="1"/>
</dbReference>
<dbReference type="FunCoup" id="A5E578">
    <property type="interactions" value="351"/>
</dbReference>
<gene>
    <name evidence="5" type="ORF">LELG_04767</name>
</gene>
<dbReference type="PANTHER" id="PTHR22761:SF12">
    <property type="entry name" value="CHARGED MULTIVESICULAR BODY PROTEIN 5"/>
    <property type="match status" value="1"/>
</dbReference>
<dbReference type="OMA" id="GVKQMQK"/>
<proteinExistence type="inferred from homology"/>
<keyword evidence="2 3" id="KW-0175">Coiled coil</keyword>
<dbReference type="GO" id="GO:0000329">
    <property type="term" value="C:fungal-type vacuole membrane"/>
    <property type="evidence" value="ECO:0007669"/>
    <property type="project" value="EnsemblFungi"/>
</dbReference>
<dbReference type="AlphaFoldDB" id="A5E578"/>
<evidence type="ECO:0008006" key="7">
    <source>
        <dbReference type="Google" id="ProtNLM"/>
    </source>
</evidence>
<evidence type="ECO:0000256" key="1">
    <source>
        <dbReference type="ARBA" id="ARBA00006190"/>
    </source>
</evidence>
<dbReference type="eggNOG" id="KOG1655">
    <property type="taxonomic scope" value="Eukaryota"/>
</dbReference>
<dbReference type="GO" id="GO:0005771">
    <property type="term" value="C:multivesicular body"/>
    <property type="evidence" value="ECO:0007669"/>
    <property type="project" value="TreeGrafter"/>
</dbReference>
<dbReference type="PANTHER" id="PTHR22761">
    <property type="entry name" value="CHARGED MULTIVESICULAR BODY PROTEIN"/>
    <property type="match status" value="1"/>
</dbReference>
<dbReference type="VEuPathDB" id="FungiDB:LELG_04767"/>
<dbReference type="GeneID" id="5231067"/>
<dbReference type="Pfam" id="PF03357">
    <property type="entry name" value="Snf7"/>
    <property type="match status" value="1"/>
</dbReference>
<name>A5E578_LODEL</name>
<evidence type="ECO:0000256" key="2">
    <source>
        <dbReference type="ARBA" id="ARBA00023054"/>
    </source>
</evidence>
<dbReference type="InterPro" id="IPR005024">
    <property type="entry name" value="Snf7_fam"/>
</dbReference>
<organism evidence="5 6">
    <name type="scientific">Lodderomyces elongisporus (strain ATCC 11503 / CBS 2605 / JCM 1781 / NBRC 1676 / NRRL YB-4239)</name>
    <name type="common">Yeast</name>
    <name type="synonym">Saccharomyces elongisporus</name>
    <dbReference type="NCBI Taxonomy" id="379508"/>
    <lineage>
        <taxon>Eukaryota</taxon>
        <taxon>Fungi</taxon>
        <taxon>Dikarya</taxon>
        <taxon>Ascomycota</taxon>
        <taxon>Saccharomycotina</taxon>
        <taxon>Pichiomycetes</taxon>
        <taxon>Debaryomycetaceae</taxon>
        <taxon>Candida/Lodderomyces clade</taxon>
        <taxon>Lodderomyces</taxon>
    </lineage>
</organism>
<dbReference type="GO" id="GO:0032511">
    <property type="term" value="P:late endosome to vacuole transport via multivesicular body sorting pathway"/>
    <property type="evidence" value="ECO:0007669"/>
    <property type="project" value="EnsemblFungi"/>
</dbReference>
<keyword evidence="6" id="KW-1185">Reference proteome</keyword>
<sequence>MNRIFGTSKSKTPAPSLDDAIKRLDDKAGSLDVKLNKLNMELSSIQSKLRNMREGPAKSTLKQKAMKLLRQRKQIESQKDQLESQSWNMTQASMTTDNLQNTMVTINAMKTANKELKKTYGKISIDEIENLQDEMIDLIEKGNELQESLSTSYDVPEDISESELDAELEALGEEMDFENEMAESGIGAPSYLNDTSAPANKLPTFIDEEPEAEKVAN</sequence>
<evidence type="ECO:0000313" key="6">
    <source>
        <dbReference type="Proteomes" id="UP000001996"/>
    </source>
</evidence>
<evidence type="ECO:0000256" key="3">
    <source>
        <dbReference type="SAM" id="Coils"/>
    </source>
</evidence>
<comment type="similarity">
    <text evidence="1">Belongs to the SNF7 family.</text>
</comment>
<dbReference type="HOGENOM" id="CLU_079409_0_0_1"/>
<dbReference type="KEGG" id="lel:PVL30_005501"/>
<feature type="coiled-coil region" evidence="3">
    <location>
        <begin position="21"/>
        <end position="85"/>
    </location>
</feature>
<dbReference type="GO" id="GO:0006900">
    <property type="term" value="P:vesicle budding from membrane"/>
    <property type="evidence" value="ECO:0007669"/>
    <property type="project" value="TreeGrafter"/>
</dbReference>